<evidence type="ECO:0000313" key="2">
    <source>
        <dbReference type="Proteomes" id="UP000196342"/>
    </source>
</evidence>
<organism evidence="1 2">
    <name type="scientific">Chromobacterium violaceum</name>
    <dbReference type="NCBI Taxonomy" id="536"/>
    <lineage>
        <taxon>Bacteria</taxon>
        <taxon>Pseudomonadati</taxon>
        <taxon>Pseudomonadota</taxon>
        <taxon>Betaproteobacteria</taxon>
        <taxon>Neisseriales</taxon>
        <taxon>Chromobacteriaceae</taxon>
        <taxon>Chromobacterium</taxon>
    </lineage>
</organism>
<proteinExistence type="predicted"/>
<sequence>MQTLTQLADAARAVIAADRAGELTDELISALELALNAPATEQSDEAVAIVDEGDDGMWADILPDRNVRCGQLLYTRPQPAPAVPDIDAVMRAVDEYAASTACARLESLYGTSQSYVEECYRHRDEARAKLYALLAAAPQPAQRPAPAEPACHIAEVSDEEVAIACTPAQRLLLREGMQLYAAPQPAQQLPSVIEEIAQQWDGCIYDSPSGDIDIGWAIRAAGLRLMREQPAEGGE</sequence>
<protein>
    <submittedName>
        <fullName evidence="1">Uncharacterized protein</fullName>
    </submittedName>
</protein>
<dbReference type="EMBL" id="NHOO01000016">
    <property type="protein sequence ID" value="OVE46723.1"/>
    <property type="molecule type" value="Genomic_DNA"/>
</dbReference>
<evidence type="ECO:0000313" key="1">
    <source>
        <dbReference type="EMBL" id="OVE46723.1"/>
    </source>
</evidence>
<accession>A0A202B579</accession>
<keyword evidence="2" id="KW-1185">Reference proteome</keyword>
<reference evidence="1 2" key="1">
    <citation type="submission" date="2017-05" db="EMBL/GenBank/DDBJ databases">
        <title>Chromobacterium violaceum GHPS1 isolated from Hydrocarbon polluted soil in French Guiana display an awesome secondary metabolite arsenal and a battery of drug and heavy-metal-resistance and detoxification of xenobiotics proteins.</title>
        <authorList>
            <person name="Belbahri L."/>
        </authorList>
    </citation>
    <scope>NUCLEOTIDE SEQUENCE [LARGE SCALE GENOMIC DNA]</scope>
    <source>
        <strain evidence="1 2">GHPS1</strain>
    </source>
</reference>
<dbReference type="Proteomes" id="UP000196342">
    <property type="component" value="Unassembled WGS sequence"/>
</dbReference>
<dbReference type="RefSeq" id="WP_087698494.1">
    <property type="nucleotide sequence ID" value="NZ_NHOO01000016.1"/>
</dbReference>
<comment type="caution">
    <text evidence="1">The sequence shown here is derived from an EMBL/GenBank/DDBJ whole genome shotgun (WGS) entry which is preliminary data.</text>
</comment>
<name>A0A202B579_CHRVL</name>
<dbReference type="AlphaFoldDB" id="A0A202B579"/>
<gene>
    <name evidence="1" type="ORF">CBW21_17665</name>
</gene>